<comment type="caution">
    <text evidence="2">The sequence shown here is derived from an EMBL/GenBank/DDBJ whole genome shotgun (WGS) entry which is preliminary data.</text>
</comment>
<keyword evidence="1" id="KW-1133">Transmembrane helix</keyword>
<gene>
    <name evidence="2" type="ORF">GNZ21_15300</name>
</gene>
<proteinExistence type="predicted"/>
<organism evidence="2 3">
    <name type="scientific">Nesterenkonia alkaliphila</name>
    <dbReference type="NCBI Taxonomy" id="1463631"/>
    <lineage>
        <taxon>Bacteria</taxon>
        <taxon>Bacillati</taxon>
        <taxon>Actinomycetota</taxon>
        <taxon>Actinomycetes</taxon>
        <taxon>Micrococcales</taxon>
        <taxon>Micrococcaceae</taxon>
        <taxon>Nesterenkonia</taxon>
    </lineage>
</organism>
<dbReference type="Pfam" id="PF01899">
    <property type="entry name" value="MNHE"/>
    <property type="match status" value="1"/>
</dbReference>
<evidence type="ECO:0000313" key="3">
    <source>
        <dbReference type="Proteomes" id="UP000460157"/>
    </source>
</evidence>
<dbReference type="Proteomes" id="UP000460157">
    <property type="component" value="Unassembled WGS sequence"/>
</dbReference>
<dbReference type="InterPro" id="IPR002758">
    <property type="entry name" value="Cation_antiport_E"/>
</dbReference>
<keyword evidence="1" id="KW-0812">Transmembrane</keyword>
<evidence type="ECO:0000313" key="2">
    <source>
        <dbReference type="EMBL" id="MVT27703.1"/>
    </source>
</evidence>
<dbReference type="AlphaFoldDB" id="A0A7K1UMK6"/>
<dbReference type="EMBL" id="WRPM01000103">
    <property type="protein sequence ID" value="MVT27703.1"/>
    <property type="molecule type" value="Genomic_DNA"/>
</dbReference>
<keyword evidence="3" id="KW-1185">Reference proteome</keyword>
<evidence type="ECO:0000256" key="1">
    <source>
        <dbReference type="SAM" id="Phobius"/>
    </source>
</evidence>
<keyword evidence="1" id="KW-0472">Membrane</keyword>
<accession>A0A7K1UMK6</accession>
<feature type="transmembrane region" description="Helical" evidence="1">
    <location>
        <begin position="92"/>
        <end position="114"/>
    </location>
</feature>
<name>A0A7K1UMK6_9MICC</name>
<protein>
    <submittedName>
        <fullName evidence="2">Uncharacterized protein</fullName>
    </submittedName>
</protein>
<feature type="transmembrane region" description="Helical" evidence="1">
    <location>
        <begin position="58"/>
        <end position="77"/>
    </location>
</feature>
<dbReference type="GO" id="GO:0016020">
    <property type="term" value="C:membrane"/>
    <property type="evidence" value="ECO:0007669"/>
    <property type="project" value="InterPro"/>
</dbReference>
<sequence length="208" mass="22783">MGGFRRRRAGAHCCDGAGCDVEWRCVVNKTLPWVVAGLLRAAALGLLWVFFAGLNGDYLIYGAVSVAACTGLSLWLAPPASAVRISRWPARVWYAAALFLWFVWQSVLGGLDVAARSLRRPVRIEPTVVTAQIQLEEGHARQLAMIMMNLMPGSMIQRTTDHTGATSMVQGGGYTVQPTHVELHTLAPELDPATQWQNLQRRVARAFA</sequence>
<reference evidence="2 3" key="1">
    <citation type="submission" date="2019-12" db="EMBL/GenBank/DDBJ databases">
        <title>Nesterenkonia muleiensis sp. nov., a novel actinobacterium isolated from sap of Populus euphratica.</title>
        <authorList>
            <person name="Wang R."/>
        </authorList>
    </citation>
    <scope>NUCLEOTIDE SEQUENCE [LARGE SCALE GENOMIC DNA]</scope>
    <source>
        <strain evidence="2 3">F10</strain>
    </source>
</reference>
<feature type="transmembrane region" description="Helical" evidence="1">
    <location>
        <begin position="31"/>
        <end position="51"/>
    </location>
</feature>
<dbReference type="GO" id="GO:0008324">
    <property type="term" value="F:monoatomic cation transmembrane transporter activity"/>
    <property type="evidence" value="ECO:0007669"/>
    <property type="project" value="InterPro"/>
</dbReference>